<protein>
    <submittedName>
        <fullName evidence="2">Uncharacterized protein</fullName>
    </submittedName>
</protein>
<comment type="caution">
    <text evidence="2">The sequence shown here is derived from an EMBL/GenBank/DDBJ whole genome shotgun (WGS) entry which is preliminary data.</text>
</comment>
<dbReference type="EMBL" id="VSRR010008320">
    <property type="protein sequence ID" value="MPC48508.1"/>
    <property type="molecule type" value="Genomic_DNA"/>
</dbReference>
<feature type="chain" id="PRO_5023127565" evidence="1">
    <location>
        <begin position="20"/>
        <end position="147"/>
    </location>
</feature>
<dbReference type="Proteomes" id="UP000324222">
    <property type="component" value="Unassembled WGS sequence"/>
</dbReference>
<evidence type="ECO:0000313" key="2">
    <source>
        <dbReference type="EMBL" id="MPC48508.1"/>
    </source>
</evidence>
<reference evidence="2 3" key="1">
    <citation type="submission" date="2019-05" db="EMBL/GenBank/DDBJ databases">
        <title>Another draft genome of Portunus trituberculatus and its Hox gene families provides insights of decapod evolution.</title>
        <authorList>
            <person name="Jeong J.-H."/>
            <person name="Song I."/>
            <person name="Kim S."/>
            <person name="Choi T."/>
            <person name="Kim D."/>
            <person name="Ryu S."/>
            <person name="Kim W."/>
        </authorList>
    </citation>
    <scope>NUCLEOTIDE SEQUENCE [LARGE SCALE GENOMIC DNA]</scope>
    <source>
        <tissue evidence="2">Muscle</tissue>
    </source>
</reference>
<feature type="signal peptide" evidence="1">
    <location>
        <begin position="1"/>
        <end position="19"/>
    </location>
</feature>
<evidence type="ECO:0000256" key="1">
    <source>
        <dbReference type="SAM" id="SignalP"/>
    </source>
</evidence>
<name>A0A5B7FUD0_PORTR</name>
<keyword evidence="3" id="KW-1185">Reference proteome</keyword>
<organism evidence="2 3">
    <name type="scientific">Portunus trituberculatus</name>
    <name type="common">Swimming crab</name>
    <name type="synonym">Neptunus trituberculatus</name>
    <dbReference type="NCBI Taxonomy" id="210409"/>
    <lineage>
        <taxon>Eukaryota</taxon>
        <taxon>Metazoa</taxon>
        <taxon>Ecdysozoa</taxon>
        <taxon>Arthropoda</taxon>
        <taxon>Crustacea</taxon>
        <taxon>Multicrustacea</taxon>
        <taxon>Malacostraca</taxon>
        <taxon>Eumalacostraca</taxon>
        <taxon>Eucarida</taxon>
        <taxon>Decapoda</taxon>
        <taxon>Pleocyemata</taxon>
        <taxon>Brachyura</taxon>
        <taxon>Eubrachyura</taxon>
        <taxon>Portunoidea</taxon>
        <taxon>Portunidae</taxon>
        <taxon>Portuninae</taxon>
        <taxon>Portunus</taxon>
    </lineage>
</organism>
<proteinExistence type="predicted"/>
<dbReference type="AlphaFoldDB" id="A0A5B7FUD0"/>
<gene>
    <name evidence="2" type="ORF">E2C01_042282</name>
</gene>
<evidence type="ECO:0000313" key="3">
    <source>
        <dbReference type="Proteomes" id="UP000324222"/>
    </source>
</evidence>
<accession>A0A5B7FUD0</accession>
<keyword evidence="1" id="KW-0732">Signal</keyword>
<sequence length="147" mass="16364">MLKSLFLCLTVTCVGLGAAFMEDEGLHGMAPVAEHERFLEAMAKKVDKMMQADYNYSTPTNFTSPETKQESYKKHSQYEDSCKKREAKKTANKCEPCEPSKCCPKCVECEPCCQPPVKCEPCSSQSGVPRGSGINSMGCWERTSELR</sequence>